<dbReference type="OrthoDB" id="2021145at2759"/>
<proteinExistence type="inferred from homology"/>
<dbReference type="Proteomes" id="UP001150925">
    <property type="component" value="Unassembled WGS sequence"/>
</dbReference>
<keyword evidence="5" id="KW-0539">Nucleus</keyword>
<dbReference type="AlphaFoldDB" id="A0A9W8AS02"/>
<keyword evidence="10" id="KW-1185">Reference proteome</keyword>
<dbReference type="GO" id="GO:0005737">
    <property type="term" value="C:cytoplasm"/>
    <property type="evidence" value="ECO:0007669"/>
    <property type="project" value="UniProtKB-SubCell"/>
</dbReference>
<evidence type="ECO:0000256" key="1">
    <source>
        <dbReference type="ARBA" id="ARBA00004123"/>
    </source>
</evidence>
<feature type="region of interest" description="Disordered" evidence="6">
    <location>
        <begin position="995"/>
        <end position="1033"/>
    </location>
</feature>
<dbReference type="InterPro" id="IPR019333">
    <property type="entry name" value="INTS3_N"/>
</dbReference>
<name>A0A9W8AS02_9FUNG</name>
<evidence type="ECO:0000259" key="8">
    <source>
        <dbReference type="Pfam" id="PF24566"/>
    </source>
</evidence>
<dbReference type="Pfam" id="PF10189">
    <property type="entry name" value="Ints3_N"/>
    <property type="match status" value="1"/>
</dbReference>
<evidence type="ECO:0000313" key="10">
    <source>
        <dbReference type="Proteomes" id="UP001150925"/>
    </source>
</evidence>
<dbReference type="InterPro" id="IPR056518">
    <property type="entry name" value="HEAT_Ints3_C"/>
</dbReference>
<organism evidence="9 10">
    <name type="scientific">Dispira parvispora</name>
    <dbReference type="NCBI Taxonomy" id="1520584"/>
    <lineage>
        <taxon>Eukaryota</taxon>
        <taxon>Fungi</taxon>
        <taxon>Fungi incertae sedis</taxon>
        <taxon>Zoopagomycota</taxon>
        <taxon>Kickxellomycotina</taxon>
        <taxon>Dimargaritomycetes</taxon>
        <taxon>Dimargaritales</taxon>
        <taxon>Dimargaritaceae</taxon>
        <taxon>Dispira</taxon>
    </lineage>
</organism>
<feature type="domain" description="Ints3-like C-terminal" evidence="8">
    <location>
        <begin position="696"/>
        <end position="936"/>
    </location>
</feature>
<feature type="domain" description="Integrator complex subunit 3 N-terminal" evidence="7">
    <location>
        <begin position="47"/>
        <end position="450"/>
    </location>
</feature>
<protein>
    <recommendedName>
        <fullName evidence="11">Integrator complex subunit 3</fullName>
    </recommendedName>
</protein>
<evidence type="ECO:0000256" key="3">
    <source>
        <dbReference type="ARBA" id="ARBA00006130"/>
    </source>
</evidence>
<dbReference type="EMBL" id="JANBPY010001803">
    <property type="protein sequence ID" value="KAJ1958348.1"/>
    <property type="molecule type" value="Genomic_DNA"/>
</dbReference>
<comment type="subcellular location">
    <subcellularLocation>
        <location evidence="2">Cytoplasm</location>
    </subcellularLocation>
    <subcellularLocation>
        <location evidence="1">Nucleus</location>
    </subcellularLocation>
</comment>
<dbReference type="GO" id="GO:0005634">
    <property type="term" value="C:nucleus"/>
    <property type="evidence" value="ECO:0007669"/>
    <property type="project" value="UniProtKB-SubCell"/>
</dbReference>
<comment type="caution">
    <text evidence="9">The sequence shown here is derived from an EMBL/GenBank/DDBJ whole genome shotgun (WGS) entry which is preliminary data.</text>
</comment>
<dbReference type="PANTHER" id="PTHR13587:SF7">
    <property type="entry name" value="INTEGRATOR COMPLEX SUBUNIT 3"/>
    <property type="match status" value="1"/>
</dbReference>
<gene>
    <name evidence="9" type="ORF">IWQ62_004912</name>
</gene>
<dbReference type="Pfam" id="PF24566">
    <property type="entry name" value="HEAT_Ints3_C"/>
    <property type="match status" value="1"/>
</dbReference>
<dbReference type="InterPro" id="IPR045334">
    <property type="entry name" value="INTS3"/>
</dbReference>
<dbReference type="PANTHER" id="PTHR13587">
    <property type="entry name" value="INTEGRATOR COMPLEX SUBUNIT 3"/>
    <property type="match status" value="1"/>
</dbReference>
<reference evidence="9" key="1">
    <citation type="submission" date="2022-07" db="EMBL/GenBank/DDBJ databases">
        <title>Phylogenomic reconstructions and comparative analyses of Kickxellomycotina fungi.</title>
        <authorList>
            <person name="Reynolds N.K."/>
            <person name="Stajich J.E."/>
            <person name="Barry K."/>
            <person name="Grigoriev I.V."/>
            <person name="Crous P."/>
            <person name="Smith M.E."/>
        </authorList>
    </citation>
    <scope>NUCLEOTIDE SEQUENCE</scope>
    <source>
        <strain evidence="9">RSA 1196</strain>
    </source>
</reference>
<evidence type="ECO:0000313" key="9">
    <source>
        <dbReference type="EMBL" id="KAJ1958348.1"/>
    </source>
</evidence>
<comment type="similarity">
    <text evidence="3">Belongs to the Integrator subunit 3 family.</text>
</comment>
<evidence type="ECO:0000256" key="5">
    <source>
        <dbReference type="ARBA" id="ARBA00023242"/>
    </source>
</evidence>
<feature type="compositionally biased region" description="Low complexity" evidence="6">
    <location>
        <begin position="1051"/>
        <end position="1071"/>
    </location>
</feature>
<evidence type="ECO:0000259" key="7">
    <source>
        <dbReference type="Pfam" id="PF10189"/>
    </source>
</evidence>
<evidence type="ECO:0000256" key="4">
    <source>
        <dbReference type="ARBA" id="ARBA00022490"/>
    </source>
</evidence>
<evidence type="ECO:0008006" key="11">
    <source>
        <dbReference type="Google" id="ProtNLM"/>
    </source>
</evidence>
<feature type="region of interest" description="Disordered" evidence="6">
    <location>
        <begin position="1047"/>
        <end position="1152"/>
    </location>
</feature>
<sequence length="1152" mass="129449">MFLSVYCGDHPQELIRCMKTLDEAISDKTELEIHQELQEAASHSMTQHSELVNGLLCKILVDADTAKGSYQCLNAVVRDGYTLVVTQLKQFTCSLRFSSVRASIRDQLFWFLQRLTELNVAGLDGVYLNLLRQLKQGDIMSANLRLADSLLSLLDKNQAWLYRHPFVISSACFVFIRLIRDHQKAPNLRDRETRFVTGLLREKFIECCHIGRDLVLALQNVATIPEFHDFWTTLLYYPTQLNSHFSGIQQLLATPTPKMYLQSRLTFDMETKLLYILERLTWETYHRNMNWFMLRFLNTPESETLYCDIIRYICGVYHPSNAVLASDIVPRYVILGTLLRSVKSPVAASNIKLALFYDWFFYDPNVDSIMNIEPAILLMERSLDKYAFFTEILMEFLDFTVREYYPPMSSVLQAHMAMAMEDLLSKTVIKSLDIFTSCPELPPHTIDVIQRLFKAPSSDVGRLGDSTLLIGTTTLPTEASGPSLDLDQLPKPFEDTAHFIPPLDPSPVQETFAGDHPSENLGPTDWTCAIKDSSTLGLASSIDVTPYDSLDDQDVNPSIELAEETGEPGEPDDTAELAELAKDPSLWIFGSPLTELGGLLAENDLPRAVALFPEILKTYQETMVPFNVVGAALTLALRSYEFPMEEDVFVINPSFNILSSSSTTESRSLFQPPVDPDSMEMIYAICQHVWLALREETQTSPSRERVLRLLVFLSCHVEGLNSWWFLYCIQQAQIRSPYRDFEKFRAELQPYLDYAALFDTAGLSSCLVRDAQAVQDASAAVFYHIAPLLYYIFPDSTQRNTDLLHIVVSLIDQANLFMLSQHVLTGGMRMFNPSSLDECLQATFKWGTFEQLCVWQLLTTEFSGQPHAIGKITRTVIQCADPNQHAEALNGGLNLLRTVAPSAALLKILPPPDAMNPLLNFSVGVLLQWSRAWPSELLTAWREVVQSWGGGDDGALEKRHWSALYSAWRSSAFVVDTMIEYAKQIDQVWDSANHESTNGVRTATPPSNGTADPRNGNTTATLESSGTIPSIESNAWMDTRELVLHQDNSENDSSSSSLSDVSSLSNLSNQSTPHTPPNQPNDDPGTIQKTLDSGSEPPLNPAHHNKRPVGEEEGEWSEQMTDIDKKRHSMSTSPPITKKRKTVVFSESEESD</sequence>
<evidence type="ECO:0000256" key="2">
    <source>
        <dbReference type="ARBA" id="ARBA00004496"/>
    </source>
</evidence>
<keyword evidence="4" id="KW-0963">Cytoplasm</keyword>
<evidence type="ECO:0000256" key="6">
    <source>
        <dbReference type="SAM" id="MobiDB-lite"/>
    </source>
</evidence>
<accession>A0A9W8AS02</accession>